<evidence type="ECO:0000256" key="6">
    <source>
        <dbReference type="ARBA" id="ARBA00023136"/>
    </source>
</evidence>
<name>A0A9X2HXV6_9GAMM</name>
<evidence type="ECO:0000313" key="11">
    <source>
        <dbReference type="Proteomes" id="UP001139319"/>
    </source>
</evidence>
<dbReference type="GO" id="GO:0030288">
    <property type="term" value="C:outer membrane-bounded periplasmic space"/>
    <property type="evidence" value="ECO:0007669"/>
    <property type="project" value="InterPro"/>
</dbReference>
<dbReference type="InterPro" id="IPR005534">
    <property type="entry name" value="Curli_assmbl/transp-comp_CsgG"/>
</dbReference>
<protein>
    <recommendedName>
        <fullName evidence="3">Curli production assembly/transport component CsgG</fullName>
    </recommendedName>
</protein>
<accession>A0A9X2HXV6</accession>
<organism evidence="10 11">
    <name type="scientific">Gilvimarinus xylanilyticus</name>
    <dbReference type="NCBI Taxonomy" id="2944139"/>
    <lineage>
        <taxon>Bacteria</taxon>
        <taxon>Pseudomonadati</taxon>
        <taxon>Pseudomonadota</taxon>
        <taxon>Gammaproteobacteria</taxon>
        <taxon>Cellvibrionales</taxon>
        <taxon>Cellvibrionaceae</taxon>
        <taxon>Gilvimarinus</taxon>
    </lineage>
</organism>
<dbReference type="Proteomes" id="UP001139319">
    <property type="component" value="Unassembled WGS sequence"/>
</dbReference>
<dbReference type="RefSeq" id="WP_253968686.1">
    <property type="nucleotide sequence ID" value="NZ_JAMFTH010000005.1"/>
</dbReference>
<reference evidence="10" key="1">
    <citation type="submission" date="2022-05" db="EMBL/GenBank/DDBJ databases">
        <authorList>
            <person name="Sun H.-N."/>
        </authorList>
    </citation>
    <scope>NUCLEOTIDE SEQUENCE</scope>
    <source>
        <strain evidence="10">HB14</strain>
    </source>
</reference>
<keyword evidence="8" id="KW-0449">Lipoprotein</keyword>
<keyword evidence="4" id="KW-1003">Cell membrane</keyword>
<feature type="signal peptide" evidence="9">
    <location>
        <begin position="1"/>
        <end position="24"/>
    </location>
</feature>
<keyword evidence="7" id="KW-0564">Palmitate</keyword>
<dbReference type="AlphaFoldDB" id="A0A9X2HXV6"/>
<keyword evidence="6" id="KW-0472">Membrane</keyword>
<dbReference type="PANTHER" id="PTHR41164">
    <property type="entry name" value="CURLI PRODUCTION ASSEMBLY/TRANSPORT COMPONENT CSGG"/>
    <property type="match status" value="1"/>
</dbReference>
<evidence type="ECO:0000256" key="1">
    <source>
        <dbReference type="ARBA" id="ARBA00003989"/>
    </source>
</evidence>
<evidence type="ECO:0000256" key="8">
    <source>
        <dbReference type="ARBA" id="ARBA00023288"/>
    </source>
</evidence>
<dbReference type="Pfam" id="PF03783">
    <property type="entry name" value="CsgG"/>
    <property type="match status" value="1"/>
</dbReference>
<evidence type="ECO:0000256" key="5">
    <source>
        <dbReference type="ARBA" id="ARBA00022729"/>
    </source>
</evidence>
<keyword evidence="11" id="KW-1185">Reference proteome</keyword>
<comment type="caution">
    <text evidence="10">The sequence shown here is derived from an EMBL/GenBank/DDBJ whole genome shotgun (WGS) entry which is preliminary data.</text>
</comment>
<evidence type="ECO:0000256" key="7">
    <source>
        <dbReference type="ARBA" id="ARBA00023139"/>
    </source>
</evidence>
<dbReference type="Gene3D" id="3.40.50.10610">
    <property type="entry name" value="ABC-type transport auxiliary lipoprotein component"/>
    <property type="match status" value="1"/>
</dbReference>
<dbReference type="EMBL" id="JAMFTH010000005">
    <property type="protein sequence ID" value="MCP8900393.1"/>
    <property type="molecule type" value="Genomic_DNA"/>
</dbReference>
<reference evidence="10" key="2">
    <citation type="submission" date="2023-01" db="EMBL/GenBank/DDBJ databases">
        <title>Gilvimarinus xylanilyticus HB14 isolated from Caulerpa lentillifera aquaculture base in Hainan, China.</title>
        <authorList>
            <person name="Zhang Y.-J."/>
        </authorList>
    </citation>
    <scope>NUCLEOTIDE SEQUENCE</scope>
    <source>
        <strain evidence="10">HB14</strain>
    </source>
</reference>
<comment type="similarity">
    <text evidence="2">Belongs to the CsgG family.</text>
</comment>
<evidence type="ECO:0000313" key="10">
    <source>
        <dbReference type="EMBL" id="MCP8900393.1"/>
    </source>
</evidence>
<dbReference type="InterPro" id="IPR038165">
    <property type="entry name" value="FlgT_C_sf"/>
</dbReference>
<dbReference type="Gene3D" id="2.40.10.410">
    <property type="entry name" value="FlgT, C-terminal domain"/>
    <property type="match status" value="1"/>
</dbReference>
<evidence type="ECO:0000256" key="3">
    <source>
        <dbReference type="ARBA" id="ARBA00014028"/>
    </source>
</evidence>
<feature type="chain" id="PRO_5040956236" description="Curli production assembly/transport component CsgG" evidence="9">
    <location>
        <begin position="25"/>
        <end position="291"/>
    </location>
</feature>
<gene>
    <name evidence="10" type="ORF">M6D89_13895</name>
</gene>
<keyword evidence="5 9" id="KW-0732">Signal</keyword>
<evidence type="ECO:0000256" key="4">
    <source>
        <dbReference type="ARBA" id="ARBA00022475"/>
    </source>
</evidence>
<dbReference type="PANTHER" id="PTHR41164:SF1">
    <property type="entry name" value="CURLI PRODUCTION ASSEMBLY_TRANSPORT COMPONENT CSGG"/>
    <property type="match status" value="1"/>
</dbReference>
<comment type="function">
    <text evidence="1">May be involved in the biogenesis of curli organelles.</text>
</comment>
<proteinExistence type="inferred from homology"/>
<evidence type="ECO:0000256" key="9">
    <source>
        <dbReference type="SAM" id="SignalP"/>
    </source>
</evidence>
<sequence>MHHNIWKKLGFILLALVLVPASWAAPRIAVVDFENKSQHGGWELGRGAADMLTTSLVKGTEFDIYERDQLNAVLDEQDLGQSGRMDVSTAAQIGKLIGVEYIVTGAVTEYGDSRSGGGGGGVHVGKKGYYATVDIRLVDVNTARIVFADSGSGDKASMNVRVFGFGGGEGWNEKHATEAMRGAIEELTRKLANADLEGGGIGGAANAQPVLLADVAGNDIILNAGSGAGLVSGDTLTVKRKGREIKDPATGAVLKVTYDTLGTIELTNVEAAYAEAKVVSGSGFKVGDMAE</sequence>
<evidence type="ECO:0000256" key="2">
    <source>
        <dbReference type="ARBA" id="ARBA00008899"/>
    </source>
</evidence>